<evidence type="ECO:0000256" key="1">
    <source>
        <dbReference type="SAM" id="Phobius"/>
    </source>
</evidence>
<accession>A0ABU7PM00</accession>
<comment type="caution">
    <text evidence="2">The sequence shown here is derived from an EMBL/GenBank/DDBJ whole genome shotgun (WGS) entry which is preliminary data.</text>
</comment>
<evidence type="ECO:0000313" key="2">
    <source>
        <dbReference type="EMBL" id="MEE4546864.1"/>
    </source>
</evidence>
<dbReference type="EMBL" id="JAZEWV010000056">
    <property type="protein sequence ID" value="MEE4546864.1"/>
    <property type="molecule type" value="Genomic_DNA"/>
</dbReference>
<feature type="transmembrane region" description="Helical" evidence="1">
    <location>
        <begin position="31"/>
        <end position="51"/>
    </location>
</feature>
<feature type="transmembrane region" description="Helical" evidence="1">
    <location>
        <begin position="7"/>
        <end position="25"/>
    </location>
</feature>
<reference evidence="2 3" key="1">
    <citation type="submission" date="2023-12" db="EMBL/GenBank/DDBJ databases">
        <title>Streptomyces sp. V4-01.</title>
        <authorList>
            <person name="Somphong A."/>
            <person name="Phongsopitanun W."/>
        </authorList>
    </citation>
    <scope>NUCLEOTIDE SEQUENCE [LARGE SCALE GENOMIC DNA]</scope>
    <source>
        <strain evidence="2 3">V4-01</strain>
    </source>
</reference>
<sequence>MKTRQFGFWLWFGCVLVASIVGYSLNDGSPSIPWAVGGAVVGAAAVALVRLRRGR</sequence>
<keyword evidence="1" id="KW-0472">Membrane</keyword>
<gene>
    <name evidence="2" type="ORF">V2S66_33475</name>
</gene>
<keyword evidence="1" id="KW-1133">Transmembrane helix</keyword>
<name>A0ABU7PM00_9ACTN</name>
<dbReference type="Proteomes" id="UP001344658">
    <property type="component" value="Unassembled WGS sequence"/>
</dbReference>
<protein>
    <submittedName>
        <fullName evidence="2">Uncharacterized protein</fullName>
    </submittedName>
</protein>
<keyword evidence="1" id="KW-0812">Transmembrane</keyword>
<dbReference type="RefSeq" id="WP_330800736.1">
    <property type="nucleotide sequence ID" value="NZ_JAZEWV010000056.1"/>
</dbReference>
<proteinExistence type="predicted"/>
<organism evidence="2 3">
    <name type="scientific">Actinacidiphila polyblastidii</name>
    <dbReference type="NCBI Taxonomy" id="3110430"/>
    <lineage>
        <taxon>Bacteria</taxon>
        <taxon>Bacillati</taxon>
        <taxon>Actinomycetota</taxon>
        <taxon>Actinomycetes</taxon>
        <taxon>Kitasatosporales</taxon>
        <taxon>Streptomycetaceae</taxon>
        <taxon>Actinacidiphila</taxon>
    </lineage>
</organism>
<keyword evidence="3" id="KW-1185">Reference proteome</keyword>
<evidence type="ECO:0000313" key="3">
    <source>
        <dbReference type="Proteomes" id="UP001344658"/>
    </source>
</evidence>